<feature type="domain" description="FAD-binding" evidence="3">
    <location>
        <begin position="283"/>
        <end position="344"/>
    </location>
</feature>
<name>A0A9W6KIM3_9ACTN</name>
<keyword evidence="1" id="KW-0560">Oxidoreductase</keyword>
<reference evidence="4" key="1">
    <citation type="journal article" date="2014" name="Int. J. Syst. Evol. Microbiol.">
        <title>Complete genome sequence of Corynebacterium casei LMG S-19264T (=DSM 44701T), isolated from a smear-ripened cheese.</title>
        <authorList>
            <consortium name="US DOE Joint Genome Institute (JGI-PGF)"/>
            <person name="Walter F."/>
            <person name="Albersmeier A."/>
            <person name="Kalinowski J."/>
            <person name="Ruckert C."/>
        </authorList>
    </citation>
    <scope>NUCLEOTIDE SEQUENCE</scope>
    <source>
        <strain evidence="4">VKM Ac-1321</strain>
    </source>
</reference>
<reference evidence="4" key="2">
    <citation type="submission" date="2023-01" db="EMBL/GenBank/DDBJ databases">
        <authorList>
            <person name="Sun Q."/>
            <person name="Evtushenko L."/>
        </authorList>
    </citation>
    <scope>NUCLEOTIDE SEQUENCE</scope>
    <source>
        <strain evidence="4">VKM Ac-1321</strain>
    </source>
</reference>
<dbReference type="InterPro" id="IPR002938">
    <property type="entry name" value="FAD-bd"/>
</dbReference>
<dbReference type="AlphaFoldDB" id="A0A9W6KIM3"/>
<dbReference type="Pfam" id="PF01494">
    <property type="entry name" value="FAD_binding_3"/>
    <property type="match status" value="2"/>
</dbReference>
<protein>
    <submittedName>
        <fullName evidence="4">FAD-dependent oxidoreductase</fullName>
    </submittedName>
</protein>
<dbReference type="InterPro" id="IPR050493">
    <property type="entry name" value="FAD-dep_Monooxygenase_BioMet"/>
</dbReference>
<proteinExistence type="predicted"/>
<feature type="domain" description="FAD-binding" evidence="3">
    <location>
        <begin position="7"/>
        <end position="167"/>
    </location>
</feature>
<evidence type="ECO:0000256" key="2">
    <source>
        <dbReference type="ARBA" id="ARBA00023033"/>
    </source>
</evidence>
<dbReference type="GO" id="GO:0004497">
    <property type="term" value="F:monooxygenase activity"/>
    <property type="evidence" value="ECO:0007669"/>
    <property type="project" value="UniProtKB-KW"/>
</dbReference>
<comment type="caution">
    <text evidence="4">The sequence shown here is derived from an EMBL/GenBank/DDBJ whole genome shotgun (WGS) entry which is preliminary data.</text>
</comment>
<dbReference type="RefSeq" id="WP_261964253.1">
    <property type="nucleotide sequence ID" value="NZ_BAAAXA010000003.1"/>
</dbReference>
<dbReference type="Proteomes" id="UP001143480">
    <property type="component" value="Unassembled WGS sequence"/>
</dbReference>
<dbReference type="PANTHER" id="PTHR13789">
    <property type="entry name" value="MONOOXYGENASE"/>
    <property type="match status" value="1"/>
</dbReference>
<dbReference type="Gene3D" id="3.50.50.60">
    <property type="entry name" value="FAD/NAD(P)-binding domain"/>
    <property type="match status" value="1"/>
</dbReference>
<keyword evidence="5" id="KW-1185">Reference proteome</keyword>
<evidence type="ECO:0000313" key="4">
    <source>
        <dbReference type="EMBL" id="GLL01642.1"/>
    </source>
</evidence>
<dbReference type="PANTHER" id="PTHR13789:SF309">
    <property type="entry name" value="PUTATIVE (AFU_ORTHOLOGUE AFUA_6G14510)-RELATED"/>
    <property type="match status" value="1"/>
</dbReference>
<dbReference type="SUPFAM" id="SSF51905">
    <property type="entry name" value="FAD/NAD(P)-binding domain"/>
    <property type="match status" value="1"/>
</dbReference>
<evidence type="ECO:0000259" key="3">
    <source>
        <dbReference type="Pfam" id="PF01494"/>
    </source>
</evidence>
<evidence type="ECO:0000256" key="1">
    <source>
        <dbReference type="ARBA" id="ARBA00023002"/>
    </source>
</evidence>
<dbReference type="EMBL" id="BSFP01000017">
    <property type="protein sequence ID" value="GLL01642.1"/>
    <property type="molecule type" value="Genomic_DNA"/>
</dbReference>
<keyword evidence="2" id="KW-0503">Monooxygenase</keyword>
<dbReference type="GO" id="GO:0071949">
    <property type="term" value="F:FAD binding"/>
    <property type="evidence" value="ECO:0007669"/>
    <property type="project" value="InterPro"/>
</dbReference>
<organism evidence="4 5">
    <name type="scientific">Dactylosporangium matsuzakiense</name>
    <dbReference type="NCBI Taxonomy" id="53360"/>
    <lineage>
        <taxon>Bacteria</taxon>
        <taxon>Bacillati</taxon>
        <taxon>Actinomycetota</taxon>
        <taxon>Actinomycetes</taxon>
        <taxon>Micromonosporales</taxon>
        <taxon>Micromonosporaceae</taxon>
        <taxon>Dactylosporangium</taxon>
    </lineage>
</organism>
<accession>A0A9W6KIM3</accession>
<dbReference type="InterPro" id="IPR036188">
    <property type="entry name" value="FAD/NAD-bd_sf"/>
</dbReference>
<gene>
    <name evidence="4" type="ORF">GCM10017581_033840</name>
</gene>
<evidence type="ECO:0000313" key="5">
    <source>
        <dbReference type="Proteomes" id="UP001143480"/>
    </source>
</evidence>
<sequence length="407" mass="43167">MAGIGNAIIIGGGIGGPAAAMALQRAGIEATVYEAYDGPATGVGGALSIAPNGRQALAAIGADAAVAAVGRPMRAMVMQSWTGKRLAEFAAPERLPEQLLVWRYELYRALHAEAVRRGIRIEHGKRLVAVEHAPHGARATFADGSTAAGDVLIGADGIRSTVRSAIDPGAPSPRYTGLLGFGARCTGDGLAPTGPKMHMVFGRRAFFGYQIEPDEAGWFANLPHPTPMRAAEAQRVPAEEWLRRIAELFRDDRTPAVEMVRRTRPEDLVVTGGLEDIPRVPVWHKASVVLLGDAAHATSPSSGQGASLAIESAVQLARCLRDLPVAEAFAEYERLRRARVERIIAMAARTNADKAAGPIARVLRDALMPIAMKAFGDPKKFAWQFDHPIDFAAPVVPGARATPAGRG</sequence>
<dbReference type="PRINTS" id="PR00420">
    <property type="entry name" value="RNGMNOXGNASE"/>
</dbReference>